<dbReference type="InterPro" id="IPR036922">
    <property type="entry name" value="Rieske_2Fe-2S_sf"/>
</dbReference>
<keyword evidence="4" id="KW-0560">Oxidoreductase</keyword>
<evidence type="ECO:0000256" key="6">
    <source>
        <dbReference type="ARBA" id="ARBA00023014"/>
    </source>
</evidence>
<keyword evidence="9" id="KW-1185">Reference proteome</keyword>
<evidence type="ECO:0000256" key="4">
    <source>
        <dbReference type="ARBA" id="ARBA00023002"/>
    </source>
</evidence>
<accession>A0ABT7XJI0</accession>
<dbReference type="Proteomes" id="UP001168540">
    <property type="component" value="Unassembled WGS sequence"/>
</dbReference>
<dbReference type="Pfam" id="PF00355">
    <property type="entry name" value="Rieske"/>
    <property type="match status" value="1"/>
</dbReference>
<evidence type="ECO:0000256" key="5">
    <source>
        <dbReference type="ARBA" id="ARBA00023004"/>
    </source>
</evidence>
<dbReference type="InterPro" id="IPR017941">
    <property type="entry name" value="Rieske_2Fe-2S"/>
</dbReference>
<organism evidence="8 9">
    <name type="scientific">Crenobacter oryzisoli</name>
    <dbReference type="NCBI Taxonomy" id="3056844"/>
    <lineage>
        <taxon>Bacteria</taxon>
        <taxon>Pseudomonadati</taxon>
        <taxon>Pseudomonadota</taxon>
        <taxon>Betaproteobacteria</taxon>
        <taxon>Neisseriales</taxon>
        <taxon>Neisseriaceae</taxon>
        <taxon>Crenobacter</taxon>
    </lineage>
</organism>
<dbReference type="SUPFAM" id="SSF50022">
    <property type="entry name" value="ISP domain"/>
    <property type="match status" value="1"/>
</dbReference>
<keyword evidence="5" id="KW-0408">Iron</keyword>
<dbReference type="PANTHER" id="PTHR21266:SF60">
    <property type="entry name" value="3-KETOSTEROID-9-ALPHA-MONOOXYGENASE, OXYGENASE COMPONENT"/>
    <property type="match status" value="1"/>
</dbReference>
<dbReference type="Pfam" id="PF19298">
    <property type="entry name" value="KshA_C"/>
    <property type="match status" value="1"/>
</dbReference>
<evidence type="ECO:0000313" key="8">
    <source>
        <dbReference type="EMBL" id="MDN0073895.1"/>
    </source>
</evidence>
<dbReference type="RefSeq" id="WP_289828443.1">
    <property type="nucleotide sequence ID" value="NZ_JAUEDK010000004.1"/>
</dbReference>
<keyword evidence="3" id="KW-0479">Metal-binding</keyword>
<sequence length="362" mass="40339">MTASNSSGGLKAEGRYARGWHCLGLAAGYRDGKPHSLNVFGTRLVAFAGEDQQVHILDAWCPHMGADLGLGEIRGNSVVCRFHGWSWGADGSCNDIPCAKRIPPKAKTKAWLTCEQNQLLFVWHDPEGAPPPADVSIPRINACFSDEWTGWTIRSMVIHNNCRELVDNLADVAHFGPVHGSPASYFCNTFVGHIGYQMFRGSESELLGSALIADSAYFGPAYHITRMVAEVDGKPVHSILLNCHVPIDQGSFELRYGVMVKKIPGLSDEENDAIAKAYVEQAHKSFFQDVEIWHNKIRIDNPILADSDGPIYQLRDWYRQFYTDVKGLPDDLHQEKVFERHDGTWRALSEVPEAARSQLHTI</sequence>
<comment type="cofactor">
    <cofactor evidence="1">
        <name>Fe cation</name>
        <dbReference type="ChEBI" id="CHEBI:24875"/>
    </cofactor>
</comment>
<dbReference type="PROSITE" id="PS51296">
    <property type="entry name" value="RIESKE"/>
    <property type="match status" value="1"/>
</dbReference>
<dbReference type="Gene3D" id="2.102.10.10">
    <property type="entry name" value="Rieske [2Fe-2S] iron-sulphur domain"/>
    <property type="match status" value="1"/>
</dbReference>
<dbReference type="PANTHER" id="PTHR21266">
    <property type="entry name" value="IRON-SULFUR DOMAIN CONTAINING PROTEIN"/>
    <property type="match status" value="1"/>
</dbReference>
<reference evidence="8" key="1">
    <citation type="submission" date="2023-06" db="EMBL/GenBank/DDBJ databases">
        <authorList>
            <person name="Zhang S."/>
        </authorList>
    </citation>
    <scope>NUCLEOTIDE SEQUENCE</scope>
    <source>
        <strain evidence="8">SG2303</strain>
    </source>
</reference>
<feature type="domain" description="Rieske" evidence="7">
    <location>
        <begin position="20"/>
        <end position="122"/>
    </location>
</feature>
<evidence type="ECO:0000256" key="1">
    <source>
        <dbReference type="ARBA" id="ARBA00001962"/>
    </source>
</evidence>
<evidence type="ECO:0000259" key="7">
    <source>
        <dbReference type="PROSITE" id="PS51296"/>
    </source>
</evidence>
<comment type="caution">
    <text evidence="8">The sequence shown here is derived from an EMBL/GenBank/DDBJ whole genome shotgun (WGS) entry which is preliminary data.</text>
</comment>
<evidence type="ECO:0000256" key="2">
    <source>
        <dbReference type="ARBA" id="ARBA00022714"/>
    </source>
</evidence>
<protein>
    <submittedName>
        <fullName evidence="8">Rieske 2Fe-2S domain-containing protein</fullName>
    </submittedName>
</protein>
<evidence type="ECO:0000313" key="9">
    <source>
        <dbReference type="Proteomes" id="UP001168540"/>
    </source>
</evidence>
<keyword evidence="6" id="KW-0411">Iron-sulfur</keyword>
<name>A0ABT7XJI0_9NEIS</name>
<keyword evidence="2" id="KW-0001">2Fe-2S</keyword>
<evidence type="ECO:0000256" key="3">
    <source>
        <dbReference type="ARBA" id="ARBA00022723"/>
    </source>
</evidence>
<dbReference type="SUPFAM" id="SSF55961">
    <property type="entry name" value="Bet v1-like"/>
    <property type="match status" value="1"/>
</dbReference>
<dbReference type="EMBL" id="JAUEDK010000004">
    <property type="protein sequence ID" value="MDN0073895.1"/>
    <property type="molecule type" value="Genomic_DNA"/>
</dbReference>
<gene>
    <name evidence="8" type="ORF">QU481_03185</name>
</gene>
<dbReference type="InterPro" id="IPR045605">
    <property type="entry name" value="KshA-like_C"/>
</dbReference>
<dbReference type="Gene3D" id="3.90.380.10">
    <property type="entry name" value="Naphthalene 1,2-dioxygenase Alpha Subunit, Chain A, domain 1"/>
    <property type="match status" value="1"/>
</dbReference>
<proteinExistence type="predicted"/>
<dbReference type="InterPro" id="IPR050584">
    <property type="entry name" value="Cholesterol_7-desaturase"/>
</dbReference>